<sequence>MKPAILFVALLLAVILIQSFSRTSAELDPVLAARLAQLEARTELLTKRLARVEQAAQAVPPTDQLAAAKPATTATSMGSPVDWRLGAGLQGEPLRVAAQTFDQRRGRVEVLLEIKAPLADADAWPRQPGLQVPVIMIARDSSGAVAAEQPLTLMRGASQEPGAYLHLGAELSEQTADRVQVIELHQSQ</sequence>
<dbReference type="Proteomes" id="UP001296967">
    <property type="component" value="Unassembled WGS sequence"/>
</dbReference>
<accession>A0AAJ0UE27</accession>
<name>A0AAJ0UE27_HALSE</name>
<dbReference type="EMBL" id="NHSF01000022">
    <property type="protein sequence ID" value="MBK5929740.1"/>
    <property type="molecule type" value="Genomic_DNA"/>
</dbReference>
<reference evidence="1" key="2">
    <citation type="journal article" date="2020" name="Microorganisms">
        <title>Osmotic Adaptation and Compatible Solute Biosynthesis of Phototrophic Bacteria as Revealed from Genome Analyses.</title>
        <authorList>
            <person name="Imhoff J.F."/>
            <person name="Rahn T."/>
            <person name="Kunzel S."/>
            <person name="Keller A."/>
            <person name="Neulinger S.C."/>
        </authorList>
    </citation>
    <scope>NUCLEOTIDE SEQUENCE</scope>
    <source>
        <strain evidence="1">DSM 4395</strain>
    </source>
</reference>
<dbReference type="AlphaFoldDB" id="A0AAJ0UE27"/>
<evidence type="ECO:0000313" key="1">
    <source>
        <dbReference type="EMBL" id="MBK5929740.1"/>
    </source>
</evidence>
<dbReference type="RefSeq" id="WP_201244150.1">
    <property type="nucleotide sequence ID" value="NZ_NHSF01000022.1"/>
</dbReference>
<protein>
    <submittedName>
        <fullName evidence="1">Uncharacterized protein</fullName>
    </submittedName>
</protein>
<organism evidence="1 2">
    <name type="scientific">Halochromatium salexigens</name>
    <name type="common">Chromatium salexigens</name>
    <dbReference type="NCBI Taxonomy" id="49447"/>
    <lineage>
        <taxon>Bacteria</taxon>
        <taxon>Pseudomonadati</taxon>
        <taxon>Pseudomonadota</taxon>
        <taxon>Gammaproteobacteria</taxon>
        <taxon>Chromatiales</taxon>
        <taxon>Chromatiaceae</taxon>
        <taxon>Halochromatium</taxon>
    </lineage>
</organism>
<comment type="caution">
    <text evidence="1">The sequence shown here is derived from an EMBL/GenBank/DDBJ whole genome shotgun (WGS) entry which is preliminary data.</text>
</comment>
<reference evidence="1" key="1">
    <citation type="submission" date="2017-05" db="EMBL/GenBank/DDBJ databases">
        <authorList>
            <person name="Imhoff J.F."/>
            <person name="Rahn T."/>
            <person name="Kuenzel S."/>
            <person name="Neulinger S.C."/>
        </authorList>
    </citation>
    <scope>NUCLEOTIDE SEQUENCE</scope>
    <source>
        <strain evidence="1">DSM 4395</strain>
    </source>
</reference>
<keyword evidence="2" id="KW-1185">Reference proteome</keyword>
<proteinExistence type="predicted"/>
<gene>
    <name evidence="1" type="ORF">CCR82_04115</name>
</gene>
<evidence type="ECO:0000313" key="2">
    <source>
        <dbReference type="Proteomes" id="UP001296967"/>
    </source>
</evidence>